<protein>
    <recommendedName>
        <fullName evidence="4">Cyanobacterial aminoacyl-tRNA synthetase CAAD domain-containing protein</fullName>
    </recommendedName>
</protein>
<feature type="domain" description="Cyanobacterial aminoacyl-tRNA synthetase CAAD" evidence="4">
    <location>
        <begin position="41"/>
        <end position="121"/>
    </location>
</feature>
<gene>
    <name evidence="5" type="ordered locus">P9515_17551</name>
</gene>
<reference evidence="5 6" key="1">
    <citation type="journal article" date="2007" name="PLoS Genet.">
        <title>Patterns and implications of gene gain and loss in the evolution of Prochlorococcus.</title>
        <authorList>
            <person name="Kettler G.C."/>
            <person name="Martiny A.C."/>
            <person name="Huang K."/>
            <person name="Zucker J."/>
            <person name="Coleman M.L."/>
            <person name="Rodrigue S."/>
            <person name="Chen F."/>
            <person name="Lapidus A."/>
            <person name="Ferriera S."/>
            <person name="Johnson J."/>
            <person name="Steglich C."/>
            <person name="Church G.M."/>
            <person name="Richardson P."/>
            <person name="Chisholm S.W."/>
        </authorList>
    </citation>
    <scope>NUCLEOTIDE SEQUENCE [LARGE SCALE GENOMIC DNA]</scope>
    <source>
        <strain evidence="5 6">MIT 9515</strain>
    </source>
</reference>
<organism evidence="5 6">
    <name type="scientific">Prochlorococcus marinus (strain MIT 9515)</name>
    <dbReference type="NCBI Taxonomy" id="167542"/>
    <lineage>
        <taxon>Bacteria</taxon>
        <taxon>Bacillati</taxon>
        <taxon>Cyanobacteriota</taxon>
        <taxon>Cyanophyceae</taxon>
        <taxon>Synechococcales</taxon>
        <taxon>Prochlorococcaceae</taxon>
        <taxon>Prochlorococcus</taxon>
    </lineage>
</organism>
<evidence type="ECO:0000256" key="3">
    <source>
        <dbReference type="SAM" id="Phobius"/>
    </source>
</evidence>
<evidence type="ECO:0000259" key="4">
    <source>
        <dbReference type="Pfam" id="PF14159"/>
    </source>
</evidence>
<dbReference type="GeneID" id="60202156"/>
<feature type="transmembrane region" description="Helical" evidence="3">
    <location>
        <begin position="52"/>
        <end position="70"/>
    </location>
</feature>
<dbReference type="AlphaFoldDB" id="A2BYV1"/>
<evidence type="ECO:0000256" key="2">
    <source>
        <dbReference type="SAM" id="MobiDB-lite"/>
    </source>
</evidence>
<dbReference type="OrthoDB" id="541140at2"/>
<dbReference type="EMBL" id="CP000552">
    <property type="protein sequence ID" value="ABM72962.1"/>
    <property type="molecule type" value="Genomic_DNA"/>
</dbReference>
<accession>A2BYV1</accession>
<name>A2BYV1_PROM5</name>
<sequence>MSDNTPESNQDSGSDTNSENKSFSEKYSDVMGKINETLGTIDWTQMGKYGKAAGVIAVVVIAQIIIKIVIDTINFFPILPGLLELLGVVVAGQWSWQNLRTSENREAVLERVQNLKKTYLG</sequence>
<evidence type="ECO:0000313" key="6">
    <source>
        <dbReference type="Proteomes" id="UP000001589"/>
    </source>
</evidence>
<keyword evidence="3" id="KW-1133">Transmembrane helix</keyword>
<keyword evidence="3" id="KW-0472">Membrane</keyword>
<proteinExistence type="predicted"/>
<evidence type="ECO:0000313" key="5">
    <source>
        <dbReference type="EMBL" id="ABM72962.1"/>
    </source>
</evidence>
<comment type="subcellular location">
    <subcellularLocation>
        <location evidence="1">Membrane</location>
        <topology evidence="1">Multi-pass membrane protein</topology>
    </subcellularLocation>
</comment>
<feature type="region of interest" description="Disordered" evidence="2">
    <location>
        <begin position="1"/>
        <end position="24"/>
    </location>
</feature>
<dbReference type="Proteomes" id="UP000001589">
    <property type="component" value="Chromosome"/>
</dbReference>
<dbReference type="Pfam" id="PF14159">
    <property type="entry name" value="CAAD"/>
    <property type="match status" value="1"/>
</dbReference>
<dbReference type="eggNOG" id="ENOG5033YDP">
    <property type="taxonomic scope" value="Bacteria"/>
</dbReference>
<evidence type="ECO:0000256" key="1">
    <source>
        <dbReference type="ARBA" id="ARBA00004141"/>
    </source>
</evidence>
<dbReference type="RefSeq" id="WP_011821048.1">
    <property type="nucleotide sequence ID" value="NC_008817.1"/>
</dbReference>
<dbReference type="KEGG" id="pmc:P9515_17551"/>
<feature type="compositionally biased region" description="Polar residues" evidence="2">
    <location>
        <begin position="1"/>
        <end position="21"/>
    </location>
</feature>
<dbReference type="HOGENOM" id="CLU_150528_0_0_3"/>
<keyword evidence="3" id="KW-0812">Transmembrane</keyword>
<dbReference type="GO" id="GO:0016020">
    <property type="term" value="C:membrane"/>
    <property type="evidence" value="ECO:0007669"/>
    <property type="project" value="UniProtKB-SubCell"/>
</dbReference>
<dbReference type="InterPro" id="IPR025564">
    <property type="entry name" value="CAAD_dom"/>
</dbReference>